<evidence type="ECO:0000313" key="6">
    <source>
        <dbReference type="Proteomes" id="UP000318815"/>
    </source>
</evidence>
<dbReference type="GO" id="GO:0003677">
    <property type="term" value="F:DNA binding"/>
    <property type="evidence" value="ECO:0007669"/>
    <property type="project" value="InterPro"/>
</dbReference>
<dbReference type="EMBL" id="VOHS01000002">
    <property type="protein sequence ID" value="TWW02053.1"/>
    <property type="molecule type" value="Genomic_DNA"/>
</dbReference>
<dbReference type="SUPFAM" id="SSF102405">
    <property type="entry name" value="MCP/YpsA-like"/>
    <property type="match status" value="1"/>
</dbReference>
<dbReference type="PANTHER" id="PTHR43022:SF1">
    <property type="entry name" value="PROTEIN SMF"/>
    <property type="match status" value="1"/>
</dbReference>
<organism evidence="5 6">
    <name type="scientific">Chitinophaga pinensis</name>
    <dbReference type="NCBI Taxonomy" id="79329"/>
    <lineage>
        <taxon>Bacteria</taxon>
        <taxon>Pseudomonadati</taxon>
        <taxon>Bacteroidota</taxon>
        <taxon>Chitinophagia</taxon>
        <taxon>Chitinophagales</taxon>
        <taxon>Chitinophagaceae</taxon>
        <taxon>Chitinophaga</taxon>
    </lineage>
</organism>
<feature type="domain" description="Helix-hairpin-helix DNA-binding motif class 1" evidence="4">
    <location>
        <begin position="49"/>
        <end position="68"/>
    </location>
</feature>
<evidence type="ECO:0000256" key="1">
    <source>
        <dbReference type="ARBA" id="ARBA00006525"/>
    </source>
</evidence>
<dbReference type="InterPro" id="IPR057666">
    <property type="entry name" value="DrpA_SLOG"/>
</dbReference>
<dbReference type="Proteomes" id="UP000318815">
    <property type="component" value="Unassembled WGS sequence"/>
</dbReference>
<dbReference type="InterPro" id="IPR003583">
    <property type="entry name" value="Hlx-hairpin-Hlx_DNA-bd_motif"/>
</dbReference>
<keyword evidence="6" id="KW-1185">Reference proteome</keyword>
<dbReference type="Gene3D" id="3.40.50.450">
    <property type="match status" value="1"/>
</dbReference>
<dbReference type="OrthoDB" id="9785707at2"/>
<gene>
    <name evidence="5" type="primary">dprA</name>
    <name evidence="5" type="ORF">FEF09_02615</name>
</gene>
<dbReference type="NCBIfam" id="TIGR00732">
    <property type="entry name" value="dprA"/>
    <property type="match status" value="1"/>
</dbReference>
<dbReference type="SUPFAM" id="SSF47781">
    <property type="entry name" value="RuvA domain 2-like"/>
    <property type="match status" value="1"/>
</dbReference>
<dbReference type="Pfam" id="PF02481">
    <property type="entry name" value="DNA_processg_A"/>
    <property type="match status" value="1"/>
</dbReference>
<dbReference type="InterPro" id="IPR010994">
    <property type="entry name" value="RuvA_2-like"/>
</dbReference>
<dbReference type="InterPro" id="IPR036388">
    <property type="entry name" value="WH-like_DNA-bd_sf"/>
</dbReference>
<name>A0A5C6LXT4_9BACT</name>
<evidence type="ECO:0000313" key="5">
    <source>
        <dbReference type="EMBL" id="TWW02053.1"/>
    </source>
</evidence>
<reference evidence="5 6" key="1">
    <citation type="submission" date="2019-08" db="EMBL/GenBank/DDBJ databases">
        <title>Whole genome sequencing of chitin degrading bacteria Chitinophaga pinensis YS16.</title>
        <authorList>
            <person name="Singh R.P."/>
            <person name="Manchanda G."/>
            <person name="Maurya I.K."/>
            <person name="Joshi N.K."/>
            <person name="Srivastava A.K."/>
        </authorList>
    </citation>
    <scope>NUCLEOTIDE SEQUENCE [LARGE SCALE GENOMIC DNA]</scope>
    <source>
        <strain evidence="5 6">YS-16</strain>
    </source>
</reference>
<feature type="domain" description="Helix-hairpin-helix DNA-binding motif class 1" evidence="4">
    <location>
        <begin position="17"/>
        <end position="36"/>
    </location>
</feature>
<dbReference type="Gene3D" id="1.10.10.10">
    <property type="entry name" value="Winged helix-like DNA-binding domain superfamily/Winged helix DNA-binding domain"/>
    <property type="match status" value="1"/>
</dbReference>
<dbReference type="PANTHER" id="PTHR43022">
    <property type="entry name" value="PROTEIN SMF"/>
    <property type="match status" value="1"/>
</dbReference>
<protein>
    <submittedName>
        <fullName evidence="5">DNA-protecting protein DprA</fullName>
    </submittedName>
</protein>
<dbReference type="Pfam" id="PF12826">
    <property type="entry name" value="HHH_2"/>
    <property type="match status" value="1"/>
</dbReference>
<evidence type="ECO:0000259" key="4">
    <source>
        <dbReference type="SMART" id="SM00278"/>
    </source>
</evidence>
<evidence type="ECO:0000256" key="2">
    <source>
        <dbReference type="ARBA" id="ARBA00022763"/>
    </source>
</evidence>
<dbReference type="GO" id="GO:0006281">
    <property type="term" value="P:DNA repair"/>
    <property type="evidence" value="ECO:0007669"/>
    <property type="project" value="UniProtKB-KW"/>
</dbReference>
<keyword evidence="2" id="KW-0227">DNA damage</keyword>
<dbReference type="InterPro" id="IPR003488">
    <property type="entry name" value="DprA"/>
</dbReference>
<dbReference type="InterPro" id="IPR041663">
    <property type="entry name" value="DisA/LigA_HHH"/>
</dbReference>
<comment type="caution">
    <text evidence="5">The sequence shown here is derived from an EMBL/GenBank/DDBJ whole genome shotgun (WGS) entry which is preliminary data.</text>
</comment>
<dbReference type="SMART" id="SM00278">
    <property type="entry name" value="HhH1"/>
    <property type="match status" value="2"/>
</dbReference>
<proteinExistence type="inferred from homology"/>
<dbReference type="GO" id="GO:0009294">
    <property type="term" value="P:DNA-mediated transformation"/>
    <property type="evidence" value="ECO:0007669"/>
    <property type="project" value="InterPro"/>
</dbReference>
<evidence type="ECO:0000256" key="3">
    <source>
        <dbReference type="ARBA" id="ARBA00023204"/>
    </source>
</evidence>
<comment type="similarity">
    <text evidence="1">Belongs to the DprA/Smf family.</text>
</comment>
<dbReference type="AlphaFoldDB" id="A0A5C6LXT4"/>
<sequence length="378" mass="41778">MLTAKISNMQEELRHQIALTQIPQIGDIVAKKLLAHFGSASDVLNASRKELGNIPDIGTVRADAIFQFRDYRRADKEIDFLEKHNVQAIFYTSTDYPQRLHHCADSPVMLYYKGNTNLNAARIISIIGTRAPGEYGKAMCAELVEALTAHNVVIVSGMAYGIDIIAHKRAVQHHIPTIGVLAHGLDRIYPQQHKSTAIEMINNGGLLTEFLSYTQPDKQHFPMRNRIVAGIADATIVIESGTQGGSMITADIANSYNRDVFAVPGRVNDPHAAGCNELIRTNKAMLITGAADFLQAMGWQTDGNKAATKFNPQKELFITLDDAERHIVTLFSGDAEKHIDELRRESHLPGSQVNALVLKLEMLHVLKSLPGQKYQLVN</sequence>
<accession>A0A5C6LXT4</accession>
<keyword evidence="3" id="KW-0234">DNA repair</keyword>